<evidence type="ECO:0000313" key="3">
    <source>
        <dbReference type="Proteomes" id="UP000265520"/>
    </source>
</evidence>
<feature type="transmembrane region" description="Helical" evidence="1">
    <location>
        <begin position="14"/>
        <end position="40"/>
    </location>
</feature>
<dbReference type="EMBL" id="LXQA010438235">
    <property type="protein sequence ID" value="MCI51840.1"/>
    <property type="molecule type" value="Genomic_DNA"/>
</dbReference>
<evidence type="ECO:0000313" key="2">
    <source>
        <dbReference type="EMBL" id="MCI51840.1"/>
    </source>
</evidence>
<organism evidence="2 3">
    <name type="scientific">Trifolium medium</name>
    <dbReference type="NCBI Taxonomy" id="97028"/>
    <lineage>
        <taxon>Eukaryota</taxon>
        <taxon>Viridiplantae</taxon>
        <taxon>Streptophyta</taxon>
        <taxon>Embryophyta</taxon>
        <taxon>Tracheophyta</taxon>
        <taxon>Spermatophyta</taxon>
        <taxon>Magnoliopsida</taxon>
        <taxon>eudicotyledons</taxon>
        <taxon>Gunneridae</taxon>
        <taxon>Pentapetalae</taxon>
        <taxon>rosids</taxon>
        <taxon>fabids</taxon>
        <taxon>Fabales</taxon>
        <taxon>Fabaceae</taxon>
        <taxon>Papilionoideae</taxon>
        <taxon>50 kb inversion clade</taxon>
        <taxon>NPAAA clade</taxon>
        <taxon>Hologalegina</taxon>
        <taxon>IRL clade</taxon>
        <taxon>Trifolieae</taxon>
        <taxon>Trifolium</taxon>
    </lineage>
</organism>
<accession>A0A392SVA4</accession>
<sequence length="59" mass="6651">FVVGGGPVLASPEVRVLLCGVLFLFLVVIATNLRSVVVVVRFRRCRRLVFLSVVFCSWW</sequence>
<evidence type="ECO:0000256" key="1">
    <source>
        <dbReference type="SAM" id="Phobius"/>
    </source>
</evidence>
<keyword evidence="1" id="KW-0812">Transmembrane</keyword>
<dbReference type="AlphaFoldDB" id="A0A392SVA4"/>
<feature type="non-terminal residue" evidence="2">
    <location>
        <position position="1"/>
    </location>
</feature>
<comment type="caution">
    <text evidence="2">The sequence shown here is derived from an EMBL/GenBank/DDBJ whole genome shotgun (WGS) entry which is preliminary data.</text>
</comment>
<keyword evidence="1" id="KW-0472">Membrane</keyword>
<proteinExistence type="predicted"/>
<protein>
    <submittedName>
        <fullName evidence="2">Uncharacterized protein</fullName>
    </submittedName>
</protein>
<name>A0A392SVA4_9FABA</name>
<keyword evidence="3" id="KW-1185">Reference proteome</keyword>
<reference evidence="2 3" key="1">
    <citation type="journal article" date="2018" name="Front. Plant Sci.">
        <title>Red Clover (Trifolium pratense) and Zigzag Clover (T. medium) - A Picture of Genomic Similarities and Differences.</title>
        <authorList>
            <person name="Dluhosova J."/>
            <person name="Istvanek J."/>
            <person name="Nedelnik J."/>
            <person name="Repkova J."/>
        </authorList>
    </citation>
    <scope>NUCLEOTIDE SEQUENCE [LARGE SCALE GENOMIC DNA]</scope>
    <source>
        <strain evidence="3">cv. 10/8</strain>
        <tissue evidence="2">Leaf</tissue>
    </source>
</reference>
<dbReference type="Proteomes" id="UP000265520">
    <property type="component" value="Unassembled WGS sequence"/>
</dbReference>
<keyword evidence="1" id="KW-1133">Transmembrane helix</keyword>